<dbReference type="AlphaFoldDB" id="A0A1G2D363"/>
<dbReference type="Pfam" id="PF08241">
    <property type="entry name" value="Methyltransf_11"/>
    <property type="match status" value="1"/>
</dbReference>
<proteinExistence type="predicted"/>
<dbReference type="CDD" id="cd02440">
    <property type="entry name" value="AdoMet_MTases"/>
    <property type="match status" value="1"/>
</dbReference>
<name>A0A1G2D363_9BACT</name>
<dbReference type="Gene3D" id="3.40.50.150">
    <property type="entry name" value="Vaccinia Virus protein VP39"/>
    <property type="match status" value="1"/>
</dbReference>
<dbReference type="SUPFAM" id="SSF53335">
    <property type="entry name" value="S-adenosyl-L-methionine-dependent methyltransferases"/>
    <property type="match status" value="1"/>
</dbReference>
<dbReference type="InterPro" id="IPR029063">
    <property type="entry name" value="SAM-dependent_MTases_sf"/>
</dbReference>
<accession>A0A1G2D363</accession>
<evidence type="ECO:0000259" key="1">
    <source>
        <dbReference type="Pfam" id="PF08241"/>
    </source>
</evidence>
<reference evidence="2 3" key="1">
    <citation type="journal article" date="2016" name="Nat. Commun.">
        <title>Thousands of microbial genomes shed light on interconnected biogeochemical processes in an aquifer system.</title>
        <authorList>
            <person name="Anantharaman K."/>
            <person name="Brown C.T."/>
            <person name="Hug L.A."/>
            <person name="Sharon I."/>
            <person name="Castelle C.J."/>
            <person name="Probst A.J."/>
            <person name="Thomas B.C."/>
            <person name="Singh A."/>
            <person name="Wilkins M.J."/>
            <person name="Karaoz U."/>
            <person name="Brodie E.L."/>
            <person name="Williams K.H."/>
            <person name="Hubbard S.S."/>
            <person name="Banfield J.F."/>
        </authorList>
    </citation>
    <scope>NUCLEOTIDE SEQUENCE [LARGE SCALE GENOMIC DNA]</scope>
</reference>
<organism evidence="2 3">
    <name type="scientific">Candidatus Lloydbacteria bacterium RIFCSPHIGHO2_02_FULL_50_13</name>
    <dbReference type="NCBI Taxonomy" id="1798661"/>
    <lineage>
        <taxon>Bacteria</taxon>
        <taxon>Candidatus Lloydiibacteriota</taxon>
    </lineage>
</organism>
<dbReference type="STRING" id="1798661.A3D65_00715"/>
<protein>
    <recommendedName>
        <fullName evidence="1">Methyltransferase type 11 domain-containing protein</fullName>
    </recommendedName>
</protein>
<sequence>MYMMTSKKEIENLKYMWNRHSAPFLATYLSKNLGMARSFYTRKILLDYLVQKNPNTDLGREERFVQPMVRLFLQNLLYAQTHAQALAPFLTRCFHDLFLLVSKVRTFRLNGKTLNKASVLDVGCGAGNYYRVFVVSGLAQMLRYHGVDIAEKNIEICKRAFSHKEYSLAEFSVGNICDMKFADQSFDVVMVNSVFEHLSPEMLPVALGETVRVAKDLIIINFFNEQDIPNHIITPHLKYHWNRLSRKKIIETLCAYGVLRGNIAIIDRYPPFSGGKRIQFKKSGARAHQSFSYSTMIIKKPTT</sequence>
<feature type="domain" description="Methyltransferase type 11" evidence="1">
    <location>
        <begin position="120"/>
        <end position="215"/>
    </location>
</feature>
<evidence type="ECO:0000313" key="3">
    <source>
        <dbReference type="Proteomes" id="UP000177996"/>
    </source>
</evidence>
<dbReference type="Proteomes" id="UP000177996">
    <property type="component" value="Unassembled WGS sequence"/>
</dbReference>
<comment type="caution">
    <text evidence="2">The sequence shown here is derived from an EMBL/GenBank/DDBJ whole genome shotgun (WGS) entry which is preliminary data.</text>
</comment>
<evidence type="ECO:0000313" key="2">
    <source>
        <dbReference type="EMBL" id="OGZ07198.1"/>
    </source>
</evidence>
<dbReference type="EMBL" id="MHLL01000066">
    <property type="protein sequence ID" value="OGZ07198.1"/>
    <property type="molecule type" value="Genomic_DNA"/>
</dbReference>
<dbReference type="InterPro" id="IPR013216">
    <property type="entry name" value="Methyltransf_11"/>
</dbReference>
<gene>
    <name evidence="2" type="ORF">A3D65_00715</name>
</gene>
<dbReference type="PANTHER" id="PTHR43861">
    <property type="entry name" value="TRANS-ACONITATE 2-METHYLTRANSFERASE-RELATED"/>
    <property type="match status" value="1"/>
</dbReference>
<dbReference type="GO" id="GO:0008757">
    <property type="term" value="F:S-adenosylmethionine-dependent methyltransferase activity"/>
    <property type="evidence" value="ECO:0007669"/>
    <property type="project" value="InterPro"/>
</dbReference>